<comment type="caution">
    <text evidence="2">The sequence shown here is derived from an EMBL/GenBank/DDBJ whole genome shotgun (WGS) entry which is preliminary data.</text>
</comment>
<evidence type="ECO:0000259" key="1">
    <source>
        <dbReference type="Pfam" id="PF13439"/>
    </source>
</evidence>
<sequence length="381" mass="43547">MHICLVAPFADPELGACVLRMNAYQRFLTSHGHTVTVLAPKRPGIESNEKTRRYSHISELFSIIRREKFDLILGTSPPMVHSFVALLAAKLSAKPFVLDLRDPWTYAAQQLKVYKPYDPKFLLYQFIEKVSYHLSDRIFVVTPVIQSHVLSDANVSPEKIALIENGTSVQLFQFDPTLREKIRENLKIPKKAVLAIYSGSFVDWDVDQLIESVSFQLADPDFFLLFLIPFTQKQELEVEKLRKICAEKKISPHVLFVNASKIPFEGLSGYFSAADLGFVTVPHQLDYCIPVKTYDYTACGLTPVAKGPSLGALATLFSENNLPFYTTTWEDFAAQVKTARRHAFDSKKRDFFRQLAIRRFERDLFNARAEQIFLKLVQKKK</sequence>
<dbReference type="Pfam" id="PF13439">
    <property type="entry name" value="Glyco_transf_4"/>
    <property type="match status" value="1"/>
</dbReference>
<feature type="domain" description="Glycosyltransferase subfamily 4-like N-terminal" evidence="1">
    <location>
        <begin position="26"/>
        <end position="169"/>
    </location>
</feature>
<gene>
    <name evidence="2" type="ORF">J4215_02120</name>
</gene>
<dbReference type="SUPFAM" id="SSF53756">
    <property type="entry name" value="UDP-Glycosyltransferase/glycogen phosphorylase"/>
    <property type="match status" value="1"/>
</dbReference>
<organism evidence="2 3">
    <name type="scientific">Candidatus Iainarchaeum sp</name>
    <dbReference type="NCBI Taxonomy" id="3101447"/>
    <lineage>
        <taxon>Archaea</taxon>
        <taxon>Candidatus Iainarchaeota</taxon>
        <taxon>Candidatus Iainarchaeia</taxon>
        <taxon>Candidatus Iainarchaeales</taxon>
        <taxon>Candidatus Iainarchaeaceae</taxon>
        <taxon>Candidatus Iainarchaeum</taxon>
    </lineage>
</organism>
<proteinExistence type="predicted"/>
<dbReference type="PANTHER" id="PTHR12526">
    <property type="entry name" value="GLYCOSYLTRANSFERASE"/>
    <property type="match status" value="1"/>
</dbReference>
<dbReference type="PANTHER" id="PTHR12526:SF622">
    <property type="entry name" value="GLYCOSYLTRANSFERASE (GROUP I)"/>
    <property type="match status" value="1"/>
</dbReference>
<keyword evidence="2" id="KW-0328">Glycosyltransferase</keyword>
<keyword evidence="2" id="KW-0808">Transferase</keyword>
<dbReference type="InterPro" id="IPR028098">
    <property type="entry name" value="Glyco_trans_4-like_N"/>
</dbReference>
<reference evidence="2" key="2">
    <citation type="submission" date="2021-05" db="EMBL/GenBank/DDBJ databases">
        <title>Protein family content uncovers lineage relationships and bacterial pathway maintenance mechanisms in DPANN archaea.</title>
        <authorList>
            <person name="Castelle C.J."/>
            <person name="Meheust R."/>
            <person name="Jaffe A.L."/>
            <person name="Seitz K."/>
            <person name="Gong X."/>
            <person name="Baker B.J."/>
            <person name="Banfield J.F."/>
        </authorList>
    </citation>
    <scope>NUCLEOTIDE SEQUENCE</scope>
    <source>
        <strain evidence="2">RIFCSPLOWO2_01_FULL_AR10_48_17</strain>
    </source>
</reference>
<dbReference type="Proteomes" id="UP000675968">
    <property type="component" value="Unassembled WGS sequence"/>
</dbReference>
<evidence type="ECO:0000313" key="3">
    <source>
        <dbReference type="Proteomes" id="UP000675968"/>
    </source>
</evidence>
<dbReference type="Gene3D" id="3.40.50.2000">
    <property type="entry name" value="Glycogen Phosphorylase B"/>
    <property type="match status" value="2"/>
</dbReference>
<accession>A0A8T4LDH9</accession>
<dbReference type="EMBL" id="JAGVWC010000009">
    <property type="protein sequence ID" value="MBS3061355.1"/>
    <property type="molecule type" value="Genomic_DNA"/>
</dbReference>
<name>A0A8T4LDH9_9ARCH</name>
<dbReference type="GO" id="GO:0016757">
    <property type="term" value="F:glycosyltransferase activity"/>
    <property type="evidence" value="ECO:0007669"/>
    <property type="project" value="UniProtKB-KW"/>
</dbReference>
<evidence type="ECO:0000313" key="2">
    <source>
        <dbReference type="EMBL" id="MBS3061355.1"/>
    </source>
</evidence>
<dbReference type="EC" id="2.4.-.-" evidence="2"/>
<protein>
    <submittedName>
        <fullName evidence="2">Glycosyltransferase</fullName>
        <ecNumber evidence="2">2.4.-.-</ecNumber>
    </submittedName>
</protein>
<dbReference type="AlphaFoldDB" id="A0A8T4LDH9"/>
<reference evidence="2" key="1">
    <citation type="submission" date="2021-03" db="EMBL/GenBank/DDBJ databases">
        <authorList>
            <person name="Jaffe A."/>
        </authorList>
    </citation>
    <scope>NUCLEOTIDE SEQUENCE</scope>
    <source>
        <strain evidence="2">RIFCSPLOWO2_01_FULL_AR10_48_17</strain>
    </source>
</reference>